<comment type="caution">
    <text evidence="2">The sequence shown here is derived from an EMBL/GenBank/DDBJ whole genome shotgun (WGS) entry which is preliminary data.</text>
</comment>
<evidence type="ECO:0000313" key="3">
    <source>
        <dbReference type="Proteomes" id="UP001189429"/>
    </source>
</evidence>
<dbReference type="EMBL" id="CAUYUJ010004907">
    <property type="protein sequence ID" value="CAK0811483.1"/>
    <property type="molecule type" value="Genomic_DNA"/>
</dbReference>
<feature type="non-terminal residue" evidence="2">
    <location>
        <position position="145"/>
    </location>
</feature>
<organism evidence="2 3">
    <name type="scientific">Prorocentrum cordatum</name>
    <dbReference type="NCBI Taxonomy" id="2364126"/>
    <lineage>
        <taxon>Eukaryota</taxon>
        <taxon>Sar</taxon>
        <taxon>Alveolata</taxon>
        <taxon>Dinophyceae</taxon>
        <taxon>Prorocentrales</taxon>
        <taxon>Prorocentraceae</taxon>
        <taxon>Prorocentrum</taxon>
    </lineage>
</organism>
<proteinExistence type="predicted"/>
<protein>
    <recommendedName>
        <fullName evidence="4">ShKT domain-containing protein</fullName>
    </recommendedName>
</protein>
<sequence length="145" mass="15998">KTWRASCRRARAERRGDAGRQTRRLRHRRRGTRRLRGRRGGRPIASSWCRPGDARVTRRRAGAHHGTSLWRPWRIPRAARRQERAAAVLVEELIGTVGVPGCEDAVGIDTPWGDSCQAVAGECSDVEHGDQVRGLCPVTCGACGG</sequence>
<name>A0ABN9QZK2_9DINO</name>
<evidence type="ECO:0000256" key="1">
    <source>
        <dbReference type="SAM" id="MobiDB-lite"/>
    </source>
</evidence>
<keyword evidence="3" id="KW-1185">Reference proteome</keyword>
<reference evidence="2" key="1">
    <citation type="submission" date="2023-10" db="EMBL/GenBank/DDBJ databases">
        <authorList>
            <person name="Chen Y."/>
            <person name="Shah S."/>
            <person name="Dougan E. K."/>
            <person name="Thang M."/>
            <person name="Chan C."/>
        </authorList>
    </citation>
    <scope>NUCLEOTIDE SEQUENCE [LARGE SCALE GENOMIC DNA]</scope>
</reference>
<feature type="region of interest" description="Disordered" evidence="1">
    <location>
        <begin position="1"/>
        <end position="50"/>
    </location>
</feature>
<feature type="compositionally biased region" description="Basic residues" evidence="1">
    <location>
        <begin position="1"/>
        <end position="12"/>
    </location>
</feature>
<dbReference type="Proteomes" id="UP001189429">
    <property type="component" value="Unassembled WGS sequence"/>
</dbReference>
<evidence type="ECO:0000313" key="2">
    <source>
        <dbReference type="EMBL" id="CAK0811483.1"/>
    </source>
</evidence>
<evidence type="ECO:0008006" key="4">
    <source>
        <dbReference type="Google" id="ProtNLM"/>
    </source>
</evidence>
<gene>
    <name evidence="2" type="ORF">PCOR1329_LOCUS16096</name>
</gene>
<accession>A0ABN9QZK2</accession>
<feature type="non-terminal residue" evidence="2">
    <location>
        <position position="1"/>
    </location>
</feature>
<feature type="compositionally biased region" description="Basic residues" evidence="1">
    <location>
        <begin position="21"/>
        <end position="41"/>
    </location>
</feature>